<feature type="domain" description="Methyl-accepting transducer" evidence="6">
    <location>
        <begin position="277"/>
        <end position="506"/>
    </location>
</feature>
<feature type="coiled-coil region" evidence="4">
    <location>
        <begin position="477"/>
        <end position="511"/>
    </location>
</feature>
<evidence type="ECO:0000256" key="5">
    <source>
        <dbReference type="SAM" id="Phobius"/>
    </source>
</evidence>
<dbReference type="Pfam" id="PF00015">
    <property type="entry name" value="MCPsignal"/>
    <property type="match status" value="1"/>
</dbReference>
<keyword evidence="5" id="KW-0472">Membrane</keyword>
<feature type="transmembrane region" description="Helical" evidence="5">
    <location>
        <begin position="12"/>
        <end position="32"/>
    </location>
</feature>
<dbReference type="Pfam" id="PF12729">
    <property type="entry name" value="4HB_MCP_1"/>
    <property type="match status" value="1"/>
</dbReference>
<evidence type="ECO:0000259" key="7">
    <source>
        <dbReference type="PROSITE" id="PS50192"/>
    </source>
</evidence>
<protein>
    <submittedName>
        <fullName evidence="8">Methyl-accepting chemotaxis protein</fullName>
    </submittedName>
</protein>
<keyword evidence="4" id="KW-0175">Coiled coil</keyword>
<dbReference type="Gene3D" id="1.10.287.950">
    <property type="entry name" value="Methyl-accepting chemotaxis protein"/>
    <property type="match status" value="1"/>
</dbReference>
<keyword evidence="3" id="KW-0807">Transducer</keyword>
<dbReference type="PANTHER" id="PTHR43531:SF14">
    <property type="entry name" value="METHYL-ACCEPTING CHEMOTAXIS PROTEIN I-RELATED"/>
    <property type="match status" value="1"/>
</dbReference>
<feature type="transmembrane region" description="Helical" evidence="5">
    <location>
        <begin position="196"/>
        <end position="215"/>
    </location>
</feature>
<keyword evidence="5" id="KW-1133">Transmembrane helix</keyword>
<dbReference type="InterPro" id="IPR004089">
    <property type="entry name" value="MCPsignal_dom"/>
</dbReference>
<accession>A0ABU1PC27</accession>
<keyword evidence="1" id="KW-0488">Methylation</keyword>
<dbReference type="PANTHER" id="PTHR43531">
    <property type="entry name" value="PROTEIN ICFG"/>
    <property type="match status" value="1"/>
</dbReference>
<evidence type="ECO:0000259" key="6">
    <source>
        <dbReference type="PROSITE" id="PS50111"/>
    </source>
</evidence>
<feature type="coiled-coil region" evidence="4">
    <location>
        <begin position="88"/>
        <end position="115"/>
    </location>
</feature>
<dbReference type="PROSITE" id="PS50192">
    <property type="entry name" value="T_SNARE"/>
    <property type="match status" value="1"/>
</dbReference>
<dbReference type="EMBL" id="JAVDSJ010000002">
    <property type="protein sequence ID" value="MDR6583285.1"/>
    <property type="molecule type" value="Genomic_DNA"/>
</dbReference>
<sequence>MNLKRLTVLSRLTLGFGSVLLLLLVILVSALWKMDQIKQQLTSITDVNNAEIYHLAAMRSAVYEQSLLLRNLALSSSQEESGKNVASLKQYIEKYAKAESALAKMFAEIEETTETERSVILVIKKQSSEALPLLKQVINLVQEGRGDEIQKFNAAELSKRQADRRRTLAELSQFEDKLNDDAKNEAMSVYSAARKLIIALGALALLTGLIAAVVITRSILRQLGGEPADAAALAALIAKGDLRAQISVEESNPNSLMMSMKSMNDSLRAIVTEVRKGTDAITTASGEIASGNLDLSSRTEEQASSLEETASAMEQLTATVKQNADRANEVNSLAADASGVASESGKLVQRVVTTMAAIDDSSKKIVDIISVIDGIAFQTNILALNAAVEAARAGEQGRGFAVVASEVRSLAQRSSTAAKEIKELIDDSVDKVAAGSALVKQAGETMNEVVSSVDRVVAVIGEISEASSEQSKGIDEINNAISQMDQVTQQNAALVEEAAAASQALQEQARKLGSMVEVFVVA</sequence>
<name>A0ABU1PC27_9BURK</name>
<comment type="similarity">
    <text evidence="2">Belongs to the methyl-accepting chemotaxis (MCP) protein family.</text>
</comment>
<comment type="caution">
    <text evidence="8">The sequence shown here is derived from an EMBL/GenBank/DDBJ whole genome shotgun (WGS) entry which is preliminary data.</text>
</comment>
<dbReference type="Proteomes" id="UP001260715">
    <property type="component" value="Unassembled WGS sequence"/>
</dbReference>
<feature type="domain" description="T-SNARE coiled-coil homology" evidence="7">
    <location>
        <begin position="268"/>
        <end position="330"/>
    </location>
</feature>
<dbReference type="SUPFAM" id="SSF58104">
    <property type="entry name" value="Methyl-accepting chemotaxis protein (MCP) signaling domain"/>
    <property type="match status" value="1"/>
</dbReference>
<keyword evidence="5" id="KW-0812">Transmembrane</keyword>
<gene>
    <name evidence="8" type="ORF">J2W50_001483</name>
</gene>
<dbReference type="PROSITE" id="PS50111">
    <property type="entry name" value="CHEMOTAXIS_TRANSDUC_2"/>
    <property type="match status" value="1"/>
</dbReference>
<dbReference type="InterPro" id="IPR024478">
    <property type="entry name" value="HlyB_4HB_MCP"/>
</dbReference>
<evidence type="ECO:0000256" key="1">
    <source>
        <dbReference type="ARBA" id="ARBA00022481"/>
    </source>
</evidence>
<evidence type="ECO:0000256" key="3">
    <source>
        <dbReference type="PROSITE-ProRule" id="PRU00284"/>
    </source>
</evidence>
<keyword evidence="9" id="KW-1185">Reference proteome</keyword>
<dbReference type="RefSeq" id="WP_102662246.1">
    <property type="nucleotide sequence ID" value="NZ_JAVDSJ010000002.1"/>
</dbReference>
<evidence type="ECO:0000256" key="4">
    <source>
        <dbReference type="SAM" id="Coils"/>
    </source>
</evidence>
<evidence type="ECO:0000313" key="8">
    <source>
        <dbReference type="EMBL" id="MDR6583285.1"/>
    </source>
</evidence>
<dbReference type="InterPro" id="IPR051310">
    <property type="entry name" value="MCP_chemotaxis"/>
</dbReference>
<evidence type="ECO:0000256" key="2">
    <source>
        <dbReference type="ARBA" id="ARBA00029447"/>
    </source>
</evidence>
<proteinExistence type="inferred from homology"/>
<reference evidence="8 9" key="1">
    <citation type="submission" date="2023-07" db="EMBL/GenBank/DDBJ databases">
        <title>Sorghum-associated microbial communities from plants grown in Nebraska, USA.</title>
        <authorList>
            <person name="Schachtman D."/>
        </authorList>
    </citation>
    <scope>NUCLEOTIDE SEQUENCE [LARGE SCALE GENOMIC DNA]</scope>
    <source>
        <strain evidence="8 9">596</strain>
    </source>
</reference>
<evidence type="ECO:0000313" key="9">
    <source>
        <dbReference type="Proteomes" id="UP001260715"/>
    </source>
</evidence>
<dbReference type="SMART" id="SM00283">
    <property type="entry name" value="MA"/>
    <property type="match status" value="1"/>
</dbReference>
<organism evidence="8 9">
    <name type="scientific">Herbaspirillum frisingense</name>
    <dbReference type="NCBI Taxonomy" id="92645"/>
    <lineage>
        <taxon>Bacteria</taxon>
        <taxon>Pseudomonadati</taxon>
        <taxon>Pseudomonadota</taxon>
        <taxon>Betaproteobacteria</taxon>
        <taxon>Burkholderiales</taxon>
        <taxon>Oxalobacteraceae</taxon>
        <taxon>Herbaspirillum</taxon>
    </lineage>
</organism>
<dbReference type="CDD" id="cd11386">
    <property type="entry name" value="MCP_signal"/>
    <property type="match status" value="1"/>
</dbReference>
<dbReference type="InterPro" id="IPR000727">
    <property type="entry name" value="T_SNARE_dom"/>
</dbReference>